<sequence length="749" mass="79884">MALSLRRAGALLAAAFVTAPLVAASPAFAEEQQDTLTLFNINDFHGRINASAKDLACTLEEERAKVDGPSFFLSAGDNVGASEFESFIQQDEPTIDYLNALGLEASAVGNHEFDQGLDDLTGRIAKNSHFEILGANVYKDGKRALPAYSIEEHDGFKVAVIGVVTEQTRDLVSPAGIEGVEFTDAVDEVNKVVKEMEAEGVEYDFLVAEYHAGGAKSAEPGSTIDDALLARLAEDTSPKVNAIFTGHTHKSYLYVHNGRSIIQTGEYGQNLGAVSFTKDAEGNWSAGEPTLVPTKGKSEGEGCANYPRYVEAAKIADAAIAKGDELGSKKIGEVTGDVTTAWDGSKAEYKNDTWSRKAGDESKKGDDRSSSSAISNIAAESQVWALNRDSYPGKKPDLGVMGPGSMRAELYYNEDGTVSVKNANDVMPFANNVHTVDLTGAQLKTMLEQQWRDNADRPYLQLGLSKNVSYTFDPSAEKGEHITGIWLNGKQIDLTDTEKLYTVVGQSFLLDGGDEFSVFKEGKNHVDTGLLDRDTWMDYIAKNSPLTPDYSQRGAGIEFLNEDPASAGTKDNPLRVRITKLHSTSLGAPKITKAIVTIGGHTYEADYAFDETLGEWAATVDLFPHECLEAGEYDATVTAVPETGTAITLPLKVTRTGDVPANCSEGGTDEGGTDEGGSTEDGSGEGSDRGDGEDSDAGTPESQPSTEHDARTPSVSSLPRTGAEVTSLVALSAVVMIAGASVLVHRRRA</sequence>
<accession>A0A1B0ZFT1</accession>
<dbReference type="InterPro" id="IPR029052">
    <property type="entry name" value="Metallo-depent_PP-like"/>
</dbReference>
<keyword evidence="2" id="KW-0547">Nucleotide-binding</keyword>
<dbReference type="Gene3D" id="3.60.21.10">
    <property type="match status" value="1"/>
</dbReference>
<dbReference type="InterPro" id="IPR004843">
    <property type="entry name" value="Calcineurin-like_PHP"/>
</dbReference>
<dbReference type="Pfam" id="PF00149">
    <property type="entry name" value="Metallophos"/>
    <property type="match status" value="1"/>
</dbReference>
<protein>
    <recommendedName>
        <fullName evidence="9">LPXTG cell wall anchor domain-containing protein</fullName>
    </recommendedName>
</protein>
<evidence type="ECO:0008006" key="9">
    <source>
        <dbReference type="Google" id="ProtNLM"/>
    </source>
</evidence>
<dbReference type="KEGG" id="dva:DAD186_02470"/>
<keyword evidence="2" id="KW-0378">Hydrolase</keyword>
<feature type="chain" id="PRO_5008446034" description="LPXTG cell wall anchor domain-containing protein" evidence="2">
    <location>
        <begin position="30"/>
        <end position="749"/>
    </location>
</feature>
<dbReference type="PANTHER" id="PTHR11575:SF24">
    <property type="entry name" value="5'-NUCLEOTIDASE"/>
    <property type="match status" value="1"/>
</dbReference>
<keyword evidence="4" id="KW-0812">Transmembrane</keyword>
<dbReference type="PATRIC" id="fig|1630135.4.peg.249"/>
<name>A0A1B0ZFT1_9MICO</name>
<dbReference type="InterPro" id="IPR036907">
    <property type="entry name" value="5'-Nucleotdase_C_sf"/>
</dbReference>
<feature type="domain" description="Calcineurin-like phosphoesterase" evidence="5">
    <location>
        <begin position="41"/>
        <end position="250"/>
    </location>
</feature>
<proteinExistence type="inferred from homology"/>
<dbReference type="GO" id="GO:0008768">
    <property type="term" value="F:UDP-sugar diphosphatase activity"/>
    <property type="evidence" value="ECO:0007669"/>
    <property type="project" value="TreeGrafter"/>
</dbReference>
<gene>
    <name evidence="7" type="ORF">DAD186_02470</name>
</gene>
<dbReference type="GO" id="GO:0030288">
    <property type="term" value="C:outer membrane-bounded periplasmic space"/>
    <property type="evidence" value="ECO:0007669"/>
    <property type="project" value="TreeGrafter"/>
</dbReference>
<dbReference type="Pfam" id="PF02872">
    <property type="entry name" value="5_nucleotid_C"/>
    <property type="match status" value="1"/>
</dbReference>
<dbReference type="AlphaFoldDB" id="A0A1B0ZFT1"/>
<feature type="domain" description="5'-Nucleotidase C-terminal" evidence="6">
    <location>
        <begin position="367"/>
        <end position="521"/>
    </location>
</feature>
<evidence type="ECO:0000313" key="8">
    <source>
        <dbReference type="Proteomes" id="UP000092596"/>
    </source>
</evidence>
<keyword evidence="1 2" id="KW-0732">Signal</keyword>
<feature type="region of interest" description="Disordered" evidence="3">
    <location>
        <begin position="656"/>
        <end position="720"/>
    </location>
</feature>
<dbReference type="Proteomes" id="UP000092596">
    <property type="component" value="Chromosome"/>
</dbReference>
<evidence type="ECO:0000259" key="6">
    <source>
        <dbReference type="Pfam" id="PF02872"/>
    </source>
</evidence>
<dbReference type="GO" id="GO:0009166">
    <property type="term" value="P:nucleotide catabolic process"/>
    <property type="evidence" value="ECO:0007669"/>
    <property type="project" value="InterPro"/>
</dbReference>
<keyword evidence="4" id="KW-1133">Transmembrane helix</keyword>
<dbReference type="NCBIfam" id="TIGR01167">
    <property type="entry name" value="LPXTG_anchor"/>
    <property type="match status" value="1"/>
</dbReference>
<evidence type="ECO:0000313" key="7">
    <source>
        <dbReference type="EMBL" id="ANP26806.1"/>
    </source>
</evidence>
<dbReference type="PRINTS" id="PR01607">
    <property type="entry name" value="APYRASEFAMLY"/>
</dbReference>
<organism evidence="7 8">
    <name type="scientific">Dermabacter vaginalis</name>
    <dbReference type="NCBI Taxonomy" id="1630135"/>
    <lineage>
        <taxon>Bacteria</taxon>
        <taxon>Bacillati</taxon>
        <taxon>Actinomycetota</taxon>
        <taxon>Actinomycetes</taxon>
        <taxon>Micrococcales</taxon>
        <taxon>Dermabacteraceae</taxon>
        <taxon>Dermabacter</taxon>
    </lineage>
</organism>
<dbReference type="EMBL" id="CP012117">
    <property type="protein sequence ID" value="ANP26806.1"/>
    <property type="molecule type" value="Genomic_DNA"/>
</dbReference>
<evidence type="ECO:0000256" key="1">
    <source>
        <dbReference type="ARBA" id="ARBA00022729"/>
    </source>
</evidence>
<evidence type="ECO:0000256" key="3">
    <source>
        <dbReference type="SAM" id="MobiDB-lite"/>
    </source>
</evidence>
<dbReference type="SUPFAM" id="SSF55816">
    <property type="entry name" value="5'-nucleotidase (syn. UDP-sugar hydrolase), C-terminal domain"/>
    <property type="match status" value="1"/>
</dbReference>
<reference evidence="7 8" key="1">
    <citation type="submission" date="2015-06" db="EMBL/GenBank/DDBJ databases">
        <title>Investigation of pathophysiology for high-risk pregnancy and development of treatment modality based on it.</title>
        <authorList>
            <person name="Kim B.-C."/>
            <person name="Lim S."/>
        </authorList>
    </citation>
    <scope>NUCLEOTIDE SEQUENCE [LARGE SCALE GENOMIC DNA]</scope>
    <source>
        <strain evidence="7 8">AD1-86</strain>
    </source>
</reference>
<dbReference type="GO" id="GO:0008253">
    <property type="term" value="F:5'-nucleotidase activity"/>
    <property type="evidence" value="ECO:0007669"/>
    <property type="project" value="TreeGrafter"/>
</dbReference>
<keyword evidence="4" id="KW-0472">Membrane</keyword>
<feature type="signal peptide" evidence="2">
    <location>
        <begin position="1"/>
        <end position="29"/>
    </location>
</feature>
<dbReference type="GO" id="GO:0000166">
    <property type="term" value="F:nucleotide binding"/>
    <property type="evidence" value="ECO:0007669"/>
    <property type="project" value="UniProtKB-KW"/>
</dbReference>
<dbReference type="InterPro" id="IPR006179">
    <property type="entry name" value="5_nucleotidase/apyrase"/>
</dbReference>
<dbReference type="SUPFAM" id="SSF56300">
    <property type="entry name" value="Metallo-dependent phosphatases"/>
    <property type="match status" value="1"/>
</dbReference>
<evidence type="ECO:0000256" key="2">
    <source>
        <dbReference type="RuleBase" id="RU362119"/>
    </source>
</evidence>
<evidence type="ECO:0000259" key="5">
    <source>
        <dbReference type="Pfam" id="PF00149"/>
    </source>
</evidence>
<dbReference type="InterPro" id="IPR008334">
    <property type="entry name" value="5'-Nucleotdase_C"/>
</dbReference>
<dbReference type="STRING" id="1630135.DAD186_02470"/>
<comment type="similarity">
    <text evidence="2">Belongs to the 5'-nucleotidase family.</text>
</comment>
<evidence type="ECO:0000256" key="4">
    <source>
        <dbReference type="SAM" id="Phobius"/>
    </source>
</evidence>
<dbReference type="RefSeq" id="WP_065247166.1">
    <property type="nucleotide sequence ID" value="NZ_CP012117.1"/>
</dbReference>
<dbReference type="PANTHER" id="PTHR11575">
    <property type="entry name" value="5'-NUCLEOTIDASE-RELATED"/>
    <property type="match status" value="1"/>
</dbReference>
<feature type="transmembrane region" description="Helical" evidence="4">
    <location>
        <begin position="725"/>
        <end position="744"/>
    </location>
</feature>
<dbReference type="Gene3D" id="3.90.780.10">
    <property type="entry name" value="5'-Nucleotidase, C-terminal domain"/>
    <property type="match status" value="1"/>
</dbReference>